<dbReference type="RefSeq" id="WP_326507027.1">
    <property type="nucleotide sequence ID" value="NZ_JAWIIV010000010.1"/>
</dbReference>
<dbReference type="InterPro" id="IPR021332">
    <property type="entry name" value="DUF2944"/>
</dbReference>
<organism evidence="1 2">
    <name type="scientific">Noviherbaspirillum album</name>
    <dbReference type="NCBI Taxonomy" id="3080276"/>
    <lineage>
        <taxon>Bacteria</taxon>
        <taxon>Pseudomonadati</taxon>
        <taxon>Pseudomonadota</taxon>
        <taxon>Betaproteobacteria</taxon>
        <taxon>Burkholderiales</taxon>
        <taxon>Oxalobacteraceae</taxon>
        <taxon>Noviherbaspirillum</taxon>
    </lineage>
</organism>
<dbReference type="Proteomes" id="UP001352263">
    <property type="component" value="Unassembled WGS sequence"/>
</dbReference>
<proteinExistence type="predicted"/>
<evidence type="ECO:0000313" key="1">
    <source>
        <dbReference type="EMBL" id="MEC4720322.1"/>
    </source>
</evidence>
<protein>
    <submittedName>
        <fullName evidence="1">DUF2946 family protein</fullName>
    </submittedName>
</protein>
<dbReference type="EMBL" id="JAWIIV010000010">
    <property type="protein sequence ID" value="MEC4720322.1"/>
    <property type="molecule type" value="Genomic_DNA"/>
</dbReference>
<reference evidence="1 2" key="1">
    <citation type="submission" date="2023-10" db="EMBL/GenBank/DDBJ databases">
        <title>Noviherbaspirillum sp. CPCC 100848 genome assembly.</title>
        <authorList>
            <person name="Li X.Y."/>
            <person name="Fang X.M."/>
        </authorList>
    </citation>
    <scope>NUCLEOTIDE SEQUENCE [LARGE SCALE GENOMIC DNA]</scope>
    <source>
        <strain evidence="1 2">CPCC 100848</strain>
    </source>
</reference>
<evidence type="ECO:0000313" key="2">
    <source>
        <dbReference type="Proteomes" id="UP001352263"/>
    </source>
</evidence>
<name>A0ABU6J9I7_9BURK</name>
<keyword evidence="2" id="KW-1185">Reference proteome</keyword>
<accession>A0ABU6J9I7</accession>
<sequence length="203" mass="22474">MDDIVRQAMAKWPNVPHCYGWLGLDARGVWRMRDERAQAQGLAGDKIANAALLGFINRNYTHDDLGRWYFQNGPQRVYVNLEAAPYVVRTDPEQGLLAHTGEAWPALDAAWLTDGGLLVFQGGGKVGIIDDRDMAQCLPQLQMNGAPVDDDALLAWLGSREEGRLSFEYQGRSLPVSFIERAQLATTFGFVTEPQPQGGEEKA</sequence>
<comment type="caution">
    <text evidence="1">The sequence shown here is derived from an EMBL/GenBank/DDBJ whole genome shotgun (WGS) entry which is preliminary data.</text>
</comment>
<gene>
    <name evidence="1" type="ORF">RY831_14265</name>
</gene>
<dbReference type="Pfam" id="PF11161">
    <property type="entry name" value="DUF2944"/>
    <property type="match status" value="1"/>
</dbReference>